<evidence type="ECO:0000256" key="5">
    <source>
        <dbReference type="SAM" id="MobiDB-lite"/>
    </source>
</evidence>
<comment type="subcellular location">
    <subcellularLocation>
        <location evidence="1">Endoplasmic reticulum</location>
    </subcellularLocation>
</comment>
<proteinExistence type="predicted"/>
<dbReference type="PANTHER" id="PTHR40787">
    <property type="entry name" value="SECRETED PROTEIN"/>
    <property type="match status" value="1"/>
</dbReference>
<dbReference type="GO" id="GO:0006890">
    <property type="term" value="P:retrograde vesicle-mediated transport, Golgi to endoplasmic reticulum"/>
    <property type="evidence" value="ECO:0007669"/>
    <property type="project" value="InterPro"/>
</dbReference>
<dbReference type="InParanoid" id="A0A3N4KVB7"/>
<organism evidence="7 8">
    <name type="scientific">Morchella conica CCBAS932</name>
    <dbReference type="NCBI Taxonomy" id="1392247"/>
    <lineage>
        <taxon>Eukaryota</taxon>
        <taxon>Fungi</taxon>
        <taxon>Dikarya</taxon>
        <taxon>Ascomycota</taxon>
        <taxon>Pezizomycotina</taxon>
        <taxon>Pezizomycetes</taxon>
        <taxon>Pezizales</taxon>
        <taxon>Morchellaceae</taxon>
        <taxon>Morchella</taxon>
    </lineage>
</organism>
<dbReference type="OrthoDB" id="342024at2759"/>
<evidence type="ECO:0000256" key="1">
    <source>
        <dbReference type="ARBA" id="ARBA00004240"/>
    </source>
</evidence>
<sequence length="800" mass="87914">MATSTRVAELSPANATILAAHFAASGDLKSLRSVCLLHSSTLRGHTLLRVLLCLPETTQPTLYIPLIRTVLSNEDITVLEDERTAEDMESSLPITKISDKSAQKKIEKLPTLPVGNDEDRKGLVTSYLLQRSRNIDSETGALSIIRELLTPFRDDLPKIRDYLDGSVEVLSKLVYEYAQENEEDIGGTAVFETMEVDAATKKLLNRCGRGGNVVQDLKQLVVPYLNYRGSYGNGWGVIWKWLEQKVESGDWAGFVEVIARWDGPENQALREQYARLALTGCYICGETESWALDGMRVVEKRVRGFVDAGVGARNIYKAPTKLGGLLDKENPLTAPNTESLKILDLLITSAGILAIPLAAAAKVKFEGSHDDQKGVLTRYVRNGPNWAKRSNEEWKKLRNGLRWMRSESGVLEKLSVEEVEKVLLSGMLAATKFPLVKEIYVTGRDGGLGKEEVERSVLDAFQEFYDNASNGNKTRGGVKNALNILQILYPQYSNSTALERAFRLVNATHALSHYSLTITPGVLLRPVHVRIHADPLSLLARLLDSNPKSYTQADNLTNIAKDLCFGTTGYDGGRKTNARVLGMCIDAALSESDFDTAYSFSMNRLVSMATDDEDTEEVKDVIWRTCFQAGRYRSPYAALIGETSAHGGKALRTVEMRMELLGQALRVCPPPALAEVLAAWRRCEEEMQAGLKEEEEEEERHAALWKTGDARAGPGRRKEDEAPMGLFAVAREAAQALRGSTFPLAAGRGMDGTGSEHGSEGSAATEERIRKRDMVSGMVTHGLASGLGWVLGAQPAVPPR</sequence>
<evidence type="ECO:0000256" key="4">
    <source>
        <dbReference type="ARBA" id="ARBA00022927"/>
    </source>
</evidence>
<dbReference type="InterPro" id="IPR013244">
    <property type="entry name" value="Sec39_domain"/>
</dbReference>
<keyword evidence="4" id="KW-0653">Protein transport</keyword>
<evidence type="ECO:0000313" key="8">
    <source>
        <dbReference type="Proteomes" id="UP000277580"/>
    </source>
</evidence>
<dbReference type="EMBL" id="ML119117">
    <property type="protein sequence ID" value="RPB14504.1"/>
    <property type="molecule type" value="Genomic_DNA"/>
</dbReference>
<gene>
    <name evidence="7" type="ORF">P167DRAFT_519806</name>
</gene>
<protein>
    <submittedName>
        <fullName evidence="7">Secretory pathway Sec39</fullName>
    </submittedName>
</protein>
<evidence type="ECO:0000313" key="7">
    <source>
        <dbReference type="EMBL" id="RPB14504.1"/>
    </source>
</evidence>
<feature type="region of interest" description="Disordered" evidence="5">
    <location>
        <begin position="747"/>
        <end position="768"/>
    </location>
</feature>
<name>A0A3N4KVB7_9PEZI</name>
<evidence type="ECO:0000256" key="3">
    <source>
        <dbReference type="ARBA" id="ARBA00022824"/>
    </source>
</evidence>
<evidence type="ECO:0000259" key="6">
    <source>
        <dbReference type="Pfam" id="PF08314"/>
    </source>
</evidence>
<keyword evidence="3" id="KW-0256">Endoplasmic reticulum</keyword>
<feature type="domain" description="Sec39" evidence="6">
    <location>
        <begin position="17"/>
        <end position="700"/>
    </location>
</feature>
<dbReference type="Pfam" id="PF08314">
    <property type="entry name" value="Sec39"/>
    <property type="match status" value="1"/>
</dbReference>
<keyword evidence="2" id="KW-0813">Transport</keyword>
<dbReference type="GO" id="GO:0015031">
    <property type="term" value="P:protein transport"/>
    <property type="evidence" value="ECO:0007669"/>
    <property type="project" value="UniProtKB-KW"/>
</dbReference>
<keyword evidence="8" id="KW-1185">Reference proteome</keyword>
<accession>A0A3N4KVB7</accession>
<dbReference type="AlphaFoldDB" id="A0A3N4KVB7"/>
<dbReference type="PANTHER" id="PTHR40787:SF3">
    <property type="entry name" value="PROTEIN TRANSPORT PROTEIN SEC39"/>
    <property type="match status" value="1"/>
</dbReference>
<reference evidence="7 8" key="1">
    <citation type="journal article" date="2018" name="Nat. Ecol. Evol.">
        <title>Pezizomycetes genomes reveal the molecular basis of ectomycorrhizal truffle lifestyle.</title>
        <authorList>
            <person name="Murat C."/>
            <person name="Payen T."/>
            <person name="Noel B."/>
            <person name="Kuo A."/>
            <person name="Morin E."/>
            <person name="Chen J."/>
            <person name="Kohler A."/>
            <person name="Krizsan K."/>
            <person name="Balestrini R."/>
            <person name="Da Silva C."/>
            <person name="Montanini B."/>
            <person name="Hainaut M."/>
            <person name="Levati E."/>
            <person name="Barry K.W."/>
            <person name="Belfiori B."/>
            <person name="Cichocki N."/>
            <person name="Clum A."/>
            <person name="Dockter R.B."/>
            <person name="Fauchery L."/>
            <person name="Guy J."/>
            <person name="Iotti M."/>
            <person name="Le Tacon F."/>
            <person name="Lindquist E.A."/>
            <person name="Lipzen A."/>
            <person name="Malagnac F."/>
            <person name="Mello A."/>
            <person name="Molinier V."/>
            <person name="Miyauchi S."/>
            <person name="Poulain J."/>
            <person name="Riccioni C."/>
            <person name="Rubini A."/>
            <person name="Sitrit Y."/>
            <person name="Splivallo R."/>
            <person name="Traeger S."/>
            <person name="Wang M."/>
            <person name="Zifcakova L."/>
            <person name="Wipf D."/>
            <person name="Zambonelli A."/>
            <person name="Paolocci F."/>
            <person name="Nowrousian M."/>
            <person name="Ottonello S."/>
            <person name="Baldrian P."/>
            <person name="Spatafora J.W."/>
            <person name="Henrissat B."/>
            <person name="Nagy L.G."/>
            <person name="Aury J.M."/>
            <person name="Wincker P."/>
            <person name="Grigoriev I.V."/>
            <person name="Bonfante P."/>
            <person name="Martin F.M."/>
        </authorList>
    </citation>
    <scope>NUCLEOTIDE SEQUENCE [LARGE SCALE GENOMIC DNA]</scope>
    <source>
        <strain evidence="7 8">CCBAS932</strain>
    </source>
</reference>
<dbReference type="GO" id="GO:0005783">
    <property type="term" value="C:endoplasmic reticulum"/>
    <property type="evidence" value="ECO:0007669"/>
    <property type="project" value="UniProtKB-SubCell"/>
</dbReference>
<evidence type="ECO:0000256" key="2">
    <source>
        <dbReference type="ARBA" id="ARBA00022448"/>
    </source>
</evidence>
<dbReference type="Proteomes" id="UP000277580">
    <property type="component" value="Unassembled WGS sequence"/>
</dbReference>